<evidence type="ECO:0008006" key="4">
    <source>
        <dbReference type="Google" id="ProtNLM"/>
    </source>
</evidence>
<keyword evidence="1" id="KW-1133">Transmembrane helix</keyword>
<feature type="transmembrane region" description="Helical" evidence="1">
    <location>
        <begin position="153"/>
        <end position="172"/>
    </location>
</feature>
<dbReference type="EMBL" id="CP045725">
    <property type="protein sequence ID" value="QGF24658.1"/>
    <property type="molecule type" value="Genomic_DNA"/>
</dbReference>
<feature type="transmembrane region" description="Helical" evidence="1">
    <location>
        <begin position="76"/>
        <end position="97"/>
    </location>
</feature>
<feature type="transmembrane region" description="Helical" evidence="1">
    <location>
        <begin position="117"/>
        <end position="141"/>
    </location>
</feature>
<reference evidence="2 3" key="1">
    <citation type="submission" date="2019-10" db="EMBL/GenBank/DDBJ databases">
        <title>Genomic analysis of Raineyella sp. CBA3103.</title>
        <authorList>
            <person name="Roh S.W."/>
        </authorList>
    </citation>
    <scope>NUCLEOTIDE SEQUENCE [LARGE SCALE GENOMIC DNA]</scope>
    <source>
        <strain evidence="2 3">CBA3103</strain>
    </source>
</reference>
<feature type="transmembrane region" description="Helical" evidence="1">
    <location>
        <begin position="49"/>
        <end position="69"/>
    </location>
</feature>
<accession>A0A5Q2FCZ6</accession>
<name>A0A5Q2FCZ6_9ACTN</name>
<dbReference type="AlphaFoldDB" id="A0A5Q2FCZ6"/>
<organism evidence="2 3">
    <name type="scientific">Raineyella fluvialis</name>
    <dbReference type="NCBI Taxonomy" id="2662261"/>
    <lineage>
        <taxon>Bacteria</taxon>
        <taxon>Bacillati</taxon>
        <taxon>Actinomycetota</taxon>
        <taxon>Actinomycetes</taxon>
        <taxon>Propionibacteriales</taxon>
        <taxon>Propionibacteriaceae</taxon>
        <taxon>Raineyella</taxon>
    </lineage>
</organism>
<feature type="transmembrane region" description="Helical" evidence="1">
    <location>
        <begin position="178"/>
        <end position="196"/>
    </location>
</feature>
<keyword evidence="3" id="KW-1185">Reference proteome</keyword>
<keyword evidence="1" id="KW-0472">Membrane</keyword>
<proteinExistence type="predicted"/>
<dbReference type="RefSeq" id="WP_153573187.1">
    <property type="nucleotide sequence ID" value="NZ_CP045725.1"/>
</dbReference>
<dbReference type="KEGG" id="rain:Rai3103_14595"/>
<sequence>MSARSLIRWSGFAWIMAGVLFVLATVVHPSTETPQTILSQSSRLIAGHWLSTFSLAFLLLGLPGLYVTCSGRSGRLGLTGFLLAFLGAVLFAVSNDYGFTAPVLARADPRLLQEVNAYPPVAIMNALFVATFVPGFVILGIAVERSHVFPRRVGVLLAVGVPLYLVCSLLSLLVLRSLWIAVSLSAVVVGLGWVAAGHTLWSGHGPTVVGPAGAARTMP</sequence>
<keyword evidence="1" id="KW-0812">Transmembrane</keyword>
<dbReference type="Proteomes" id="UP000386847">
    <property type="component" value="Chromosome"/>
</dbReference>
<evidence type="ECO:0000313" key="3">
    <source>
        <dbReference type="Proteomes" id="UP000386847"/>
    </source>
</evidence>
<gene>
    <name evidence="2" type="ORF">Rai3103_14595</name>
</gene>
<evidence type="ECO:0000256" key="1">
    <source>
        <dbReference type="SAM" id="Phobius"/>
    </source>
</evidence>
<evidence type="ECO:0000313" key="2">
    <source>
        <dbReference type="EMBL" id="QGF24658.1"/>
    </source>
</evidence>
<feature type="transmembrane region" description="Helical" evidence="1">
    <location>
        <begin position="12"/>
        <end position="29"/>
    </location>
</feature>
<protein>
    <recommendedName>
        <fullName evidence="4">DUF998 domain-containing protein</fullName>
    </recommendedName>
</protein>